<proteinExistence type="predicted"/>
<organism evidence="2 3">
    <name type="scientific">Nocardia tengchongensis</name>
    <dbReference type="NCBI Taxonomy" id="2055889"/>
    <lineage>
        <taxon>Bacteria</taxon>
        <taxon>Bacillati</taxon>
        <taxon>Actinomycetota</taxon>
        <taxon>Actinomycetes</taxon>
        <taxon>Mycobacteriales</taxon>
        <taxon>Nocardiaceae</taxon>
        <taxon>Nocardia</taxon>
    </lineage>
</organism>
<protein>
    <recommendedName>
        <fullName evidence="4">Ig-like domain-containing protein</fullName>
    </recommendedName>
</protein>
<keyword evidence="3" id="KW-1185">Reference proteome</keyword>
<sequence length="159" mass="16481">MTTHTRPGRRIGWGIAGVAATMAVAVSGAPAASADIDTLSIYPENQTVVTGAKYGLYVSTPRGDRASWVSFYDNGQCIGSTRIISNSDLEGPPYAYMNWIPQTPGPHTITANDGRITKTLTVDVQPAPTGSTPATPGPKPTGCGALDRLFNTGSMAPGS</sequence>
<gene>
    <name evidence="2" type="ORF">KHQ06_17180</name>
</gene>
<dbReference type="Proteomes" id="UP000683310">
    <property type="component" value="Chromosome"/>
</dbReference>
<name>A0ABX8CWR4_9NOCA</name>
<evidence type="ECO:0000313" key="2">
    <source>
        <dbReference type="EMBL" id="QVI24336.1"/>
    </source>
</evidence>
<accession>A0ABX8CWR4</accession>
<evidence type="ECO:0000313" key="3">
    <source>
        <dbReference type="Proteomes" id="UP000683310"/>
    </source>
</evidence>
<feature type="signal peptide" evidence="1">
    <location>
        <begin position="1"/>
        <end position="31"/>
    </location>
</feature>
<dbReference type="RefSeq" id="WP_213560399.1">
    <property type="nucleotide sequence ID" value="NZ_JBHZDI010000125.1"/>
</dbReference>
<evidence type="ECO:0000256" key="1">
    <source>
        <dbReference type="SAM" id="SignalP"/>
    </source>
</evidence>
<feature type="chain" id="PRO_5045423632" description="Ig-like domain-containing protein" evidence="1">
    <location>
        <begin position="32"/>
        <end position="159"/>
    </location>
</feature>
<dbReference type="EMBL" id="CP074371">
    <property type="protein sequence ID" value="QVI24336.1"/>
    <property type="molecule type" value="Genomic_DNA"/>
</dbReference>
<reference evidence="2 3" key="1">
    <citation type="submission" date="2021-04" db="EMBL/GenBank/DDBJ databases">
        <title>Nocardia tengchongensis.</title>
        <authorList>
            <person name="Zhuang k."/>
            <person name="Ran Y."/>
            <person name="Li W."/>
        </authorList>
    </citation>
    <scope>NUCLEOTIDE SEQUENCE [LARGE SCALE GENOMIC DNA]</scope>
    <source>
        <strain evidence="2 3">CFH S0057</strain>
    </source>
</reference>
<keyword evidence="1" id="KW-0732">Signal</keyword>
<evidence type="ECO:0008006" key="4">
    <source>
        <dbReference type="Google" id="ProtNLM"/>
    </source>
</evidence>